<reference evidence="5" key="1">
    <citation type="journal article" date="2021" name="Proc. Natl. Acad. Sci. U.S.A.">
        <title>A Catalog of Tens of Thousands of Viruses from Human Metagenomes Reveals Hidden Associations with Chronic Diseases.</title>
        <authorList>
            <person name="Tisza M.J."/>
            <person name="Buck C.B."/>
        </authorList>
    </citation>
    <scope>NUCLEOTIDE SEQUENCE</scope>
    <source>
        <strain evidence="5">CtdWz11</strain>
    </source>
</reference>
<evidence type="ECO:0000313" key="5">
    <source>
        <dbReference type="EMBL" id="DAD96542.1"/>
    </source>
</evidence>
<dbReference type="SUPFAM" id="SSF51126">
    <property type="entry name" value="Pectin lyase-like"/>
    <property type="match status" value="1"/>
</dbReference>
<feature type="transmembrane region" description="Helical" evidence="4">
    <location>
        <begin position="511"/>
        <end position="530"/>
    </location>
</feature>
<organism evidence="5">
    <name type="scientific">Myoviridae sp. ctdWz11</name>
    <dbReference type="NCBI Taxonomy" id="2826671"/>
    <lineage>
        <taxon>Viruses</taxon>
        <taxon>Duplodnaviria</taxon>
        <taxon>Heunggongvirae</taxon>
        <taxon>Uroviricota</taxon>
        <taxon>Caudoviricetes</taxon>
    </lineage>
</organism>
<evidence type="ECO:0000256" key="3">
    <source>
        <dbReference type="SAM" id="MobiDB-lite"/>
    </source>
</evidence>
<evidence type="ECO:0000256" key="1">
    <source>
        <dbReference type="ARBA" id="ARBA00004328"/>
    </source>
</evidence>
<dbReference type="Gene3D" id="2.160.20.10">
    <property type="entry name" value="Single-stranded right-handed beta-helix, Pectin lyase-like"/>
    <property type="match status" value="1"/>
</dbReference>
<keyword evidence="2" id="KW-0946">Virion</keyword>
<dbReference type="EMBL" id="BK015218">
    <property type="protein sequence ID" value="DAD96542.1"/>
    <property type="molecule type" value="Genomic_DNA"/>
</dbReference>
<dbReference type="InterPro" id="IPR012334">
    <property type="entry name" value="Pectin_lyas_fold"/>
</dbReference>
<protein>
    <submittedName>
        <fullName evidence="5">Chondroitinase B</fullName>
    </submittedName>
</protein>
<feature type="compositionally biased region" description="Low complexity" evidence="3">
    <location>
        <begin position="373"/>
        <end position="430"/>
    </location>
</feature>
<proteinExistence type="predicted"/>
<evidence type="ECO:0000256" key="4">
    <source>
        <dbReference type="SAM" id="Phobius"/>
    </source>
</evidence>
<feature type="compositionally biased region" description="Basic and acidic residues" evidence="3">
    <location>
        <begin position="349"/>
        <end position="363"/>
    </location>
</feature>
<sequence>MNKGKKFIAALFCVMLLVGLCAGMTANAAVESVTEVSDLKYAIERANDGDTILFFGTITAVSDLGSPKKHVILKRGTAESCLVTTKGVSGSIQNITFDGAGMVSSQPILKIQGDYAIQNCIFEQCGDVNNASSSNTIGGAVCVNFGNPCFSDCTFNSNNAIVGGHVAIIGNADVSFRNCTMKNGHSGSGGAISVAGSAKCDIEGCTITENETRDYGGGIANAGNIHIRKTKLFNNTTVNGGADIATKIGGTTVLEDSLDELQTLFEEDNIFVRGWVCDYDFEESVFIPDVEPTEENLLKLDFEVIQPEEPDQPTEPGTGEPTDPKQPDQPSQPEPTEPGESSPSTDQPTDDKPSTDDSGKEPDTPNNDAPGQSTLSNSTIDNSTTTGDTITNNSSSSSIDNSTSSNHESTTTDNSRHSNTTDSNNTSTVNNYYTQAETPTSSDKQDEMQTIVIPVGNAGSSEPIEQTITIQSPDGSTSGNWDGATLNINVNLSSDGAEQHNTATNTSISGITWYQAAVLCLLTAIAVCLLKRH</sequence>
<name>A0A8S5NP81_9CAUD</name>
<dbReference type="GO" id="GO:0044423">
    <property type="term" value="C:virion component"/>
    <property type="evidence" value="ECO:0007669"/>
    <property type="project" value="UniProtKB-KW"/>
</dbReference>
<feature type="region of interest" description="Disordered" evidence="3">
    <location>
        <begin position="308"/>
        <end position="430"/>
    </location>
</feature>
<accession>A0A8S5NP81</accession>
<dbReference type="GO" id="GO:0019058">
    <property type="term" value="P:viral life cycle"/>
    <property type="evidence" value="ECO:0007669"/>
    <property type="project" value="UniProtKB-ARBA"/>
</dbReference>
<keyword evidence="4" id="KW-0812">Transmembrane</keyword>
<comment type="subcellular location">
    <subcellularLocation>
        <location evidence="1">Virion</location>
    </subcellularLocation>
</comment>
<dbReference type="GO" id="GO:0051701">
    <property type="term" value="P:biological process involved in interaction with host"/>
    <property type="evidence" value="ECO:0007669"/>
    <property type="project" value="UniProtKB-ARBA"/>
</dbReference>
<keyword evidence="4" id="KW-0472">Membrane</keyword>
<keyword evidence="4" id="KW-1133">Transmembrane helix</keyword>
<evidence type="ECO:0000256" key="2">
    <source>
        <dbReference type="ARBA" id="ARBA00022844"/>
    </source>
</evidence>
<dbReference type="InterPro" id="IPR011050">
    <property type="entry name" value="Pectin_lyase_fold/virulence"/>
</dbReference>